<dbReference type="PANTHER" id="PTHR31465">
    <property type="entry name" value="PROTEIN RTA1-RELATED"/>
    <property type="match status" value="1"/>
</dbReference>
<dbReference type="Pfam" id="PF04479">
    <property type="entry name" value="RTA1"/>
    <property type="match status" value="1"/>
</dbReference>
<evidence type="ECO:0000313" key="6">
    <source>
        <dbReference type="EMBL" id="KAH7329366.1"/>
    </source>
</evidence>
<feature type="transmembrane region" description="Helical" evidence="5">
    <location>
        <begin position="36"/>
        <end position="54"/>
    </location>
</feature>
<evidence type="ECO:0000256" key="3">
    <source>
        <dbReference type="ARBA" id="ARBA00022989"/>
    </source>
</evidence>
<accession>A0A8K0T4V5</accession>
<evidence type="ECO:0000256" key="4">
    <source>
        <dbReference type="ARBA" id="ARBA00023136"/>
    </source>
</evidence>
<feature type="transmembrane region" description="Helical" evidence="5">
    <location>
        <begin position="165"/>
        <end position="189"/>
    </location>
</feature>
<comment type="subcellular location">
    <subcellularLocation>
        <location evidence="1">Membrane</location>
        <topology evidence="1">Multi-pass membrane protein</topology>
    </subcellularLocation>
</comment>
<dbReference type="AlphaFoldDB" id="A0A8K0T4V5"/>
<keyword evidence="7" id="KW-1185">Reference proteome</keyword>
<organism evidence="6 7">
    <name type="scientific">Stachybotrys elegans</name>
    <dbReference type="NCBI Taxonomy" id="80388"/>
    <lineage>
        <taxon>Eukaryota</taxon>
        <taxon>Fungi</taxon>
        <taxon>Dikarya</taxon>
        <taxon>Ascomycota</taxon>
        <taxon>Pezizomycotina</taxon>
        <taxon>Sordariomycetes</taxon>
        <taxon>Hypocreomycetidae</taxon>
        <taxon>Hypocreales</taxon>
        <taxon>Stachybotryaceae</taxon>
        <taxon>Stachybotrys</taxon>
    </lineage>
</organism>
<dbReference type="Proteomes" id="UP000813444">
    <property type="component" value="Unassembled WGS sequence"/>
</dbReference>
<dbReference type="InterPro" id="IPR007568">
    <property type="entry name" value="RTA1"/>
</dbReference>
<evidence type="ECO:0000256" key="5">
    <source>
        <dbReference type="SAM" id="Phobius"/>
    </source>
</evidence>
<name>A0A8K0T4V5_9HYPO</name>
<feature type="transmembrane region" description="Helical" evidence="5">
    <location>
        <begin position="91"/>
        <end position="114"/>
    </location>
</feature>
<keyword evidence="4 5" id="KW-0472">Membrane</keyword>
<evidence type="ECO:0000256" key="2">
    <source>
        <dbReference type="ARBA" id="ARBA00022692"/>
    </source>
</evidence>
<dbReference type="GO" id="GO:0005886">
    <property type="term" value="C:plasma membrane"/>
    <property type="evidence" value="ECO:0007669"/>
    <property type="project" value="TreeGrafter"/>
</dbReference>
<keyword evidence="3 5" id="KW-1133">Transmembrane helix</keyword>
<feature type="transmembrane region" description="Helical" evidence="5">
    <location>
        <begin position="134"/>
        <end position="153"/>
    </location>
</feature>
<sequence>MATWNGYETFGSDANCTLSVCPVEASILGYRPSVPANAFFLAAFGVIGIVHIYFGWRWKSWGFMTGMLLGCASEMIGYGGRLMMYDNPFSFSGFMIQIVCLTIAPVFFTASIYVTLSKAIVYFDPELSRFKPQFFYWIFLPLDIICLVLQAAGGALSTTSDNNQLGVNISMAGLILQVVVLVLFTVAFSDYMIRYLKRHGASGLKWRARVFFTGLITATILILARCCYRVAELREGYSGELMRHEIPFIIMEGVVIVLASISLFFGHPGLVFKDKVASRSKLSGSDSVEAGFNMEQPK</sequence>
<dbReference type="GO" id="GO:0000324">
    <property type="term" value="C:fungal-type vacuole"/>
    <property type="evidence" value="ECO:0007669"/>
    <property type="project" value="TreeGrafter"/>
</dbReference>
<reference evidence="6" key="1">
    <citation type="journal article" date="2021" name="Nat. Commun.">
        <title>Genetic determinants of endophytism in the Arabidopsis root mycobiome.</title>
        <authorList>
            <person name="Mesny F."/>
            <person name="Miyauchi S."/>
            <person name="Thiergart T."/>
            <person name="Pickel B."/>
            <person name="Atanasova L."/>
            <person name="Karlsson M."/>
            <person name="Huettel B."/>
            <person name="Barry K.W."/>
            <person name="Haridas S."/>
            <person name="Chen C."/>
            <person name="Bauer D."/>
            <person name="Andreopoulos W."/>
            <person name="Pangilinan J."/>
            <person name="LaButti K."/>
            <person name="Riley R."/>
            <person name="Lipzen A."/>
            <person name="Clum A."/>
            <person name="Drula E."/>
            <person name="Henrissat B."/>
            <person name="Kohler A."/>
            <person name="Grigoriev I.V."/>
            <person name="Martin F.M."/>
            <person name="Hacquard S."/>
        </authorList>
    </citation>
    <scope>NUCLEOTIDE SEQUENCE</scope>
    <source>
        <strain evidence="6">MPI-CAGE-CH-0235</strain>
    </source>
</reference>
<feature type="transmembrane region" description="Helical" evidence="5">
    <location>
        <begin position="210"/>
        <end position="231"/>
    </location>
</feature>
<comment type="caution">
    <text evidence="6">The sequence shown here is derived from an EMBL/GenBank/DDBJ whole genome shotgun (WGS) entry which is preliminary data.</text>
</comment>
<gene>
    <name evidence="6" type="ORF">B0I35DRAFT_448547</name>
</gene>
<feature type="transmembrane region" description="Helical" evidence="5">
    <location>
        <begin position="61"/>
        <end position="79"/>
    </location>
</feature>
<dbReference type="PANTHER" id="PTHR31465:SF9">
    <property type="entry name" value="SPHINGOID LONG-CHAIN BASE TRANSPORTER RSB1"/>
    <property type="match status" value="1"/>
</dbReference>
<dbReference type="EMBL" id="JAGPNK010000001">
    <property type="protein sequence ID" value="KAH7329366.1"/>
    <property type="molecule type" value="Genomic_DNA"/>
</dbReference>
<dbReference type="OrthoDB" id="4521223at2759"/>
<proteinExistence type="predicted"/>
<evidence type="ECO:0000313" key="7">
    <source>
        <dbReference type="Proteomes" id="UP000813444"/>
    </source>
</evidence>
<protein>
    <submittedName>
        <fullName evidence="6">RTA1 like protein-domain-containing protein</fullName>
    </submittedName>
</protein>
<feature type="transmembrane region" description="Helical" evidence="5">
    <location>
        <begin position="246"/>
        <end position="272"/>
    </location>
</feature>
<evidence type="ECO:0000256" key="1">
    <source>
        <dbReference type="ARBA" id="ARBA00004141"/>
    </source>
</evidence>
<keyword evidence="2 5" id="KW-0812">Transmembrane</keyword>